<reference evidence="1 2" key="1">
    <citation type="submission" date="2014-09" db="EMBL/GenBank/DDBJ databases">
        <title>Isolation and characterization of Aurantimonas altamirensis ON-56566 from clinical sample following a dog bite.</title>
        <authorList>
            <person name="Eshaghi A."/>
            <person name="Li A."/>
            <person name="Shahinas D."/>
            <person name="Bahn P."/>
            <person name="Kus J.V."/>
            <person name="Patel S.N."/>
        </authorList>
    </citation>
    <scope>NUCLEOTIDE SEQUENCE [LARGE SCALE GENOMIC DNA]</scope>
    <source>
        <strain evidence="1 2">ON-56566</strain>
    </source>
</reference>
<sequence>MALGILRPARKQVVHNPDFRKDFGVLLSCGKAQDRRQIAPQHDLKLVAIRHEVDTLDQRAECLRGLRRGLLVPEIAIERRNPLMVDLGHVRMQQRRRLVRARQHFGQLRLTRLKSVHLAFHGRLEHALLDGFDDAPDLLLGLFQLTASSLHAGASLDAPAVHLASELGAELLEQPRLHQMRVKAMQYGLLQRIAPDVEPVLADALVARPEAAEQVLRDHRVAASAAAAFDEGGKQVLRPALGVQRVLAGFGGRLVGEGLLSLLGCLPYLLIHDAQLGYVLDDPFALRVEPRDALACVRVLQIAQPVPDQLSDIKLVVEDADAALRIAVDRGRPPFAALRAGDTLAVQSHRDRARGLAGEIVREDATDHGRFRFVDLPFAPDRLAVRVELLDHVVAEAQAAPRLAVLDAPAQAAASLVGEVLEIERAHRPLEADMQFADLAFRQGDDGDAGKAHALVEAGDVLLITRQPVERFREDNIEPALEAVCDKLLNARPDQRCAGDGAVHVAVDDLPALAFGAGTADAELVLDRGVTLVVGGVAGVERDLHETASLFGKAIAGFTLPFGFNEILCGLPCKHADEFDKARVGLRRIVDDGARRRFENQPHPFRCRSSRPCHNAILATERTIPLAAETGPDADHRECEIAGIAAFSGISQRSVSQGIVADRALLDGIVV</sequence>
<accession>A0A0B1Q0F9</accession>
<organism evidence="1 2">
    <name type="scientific">Aureimonas altamirensis</name>
    <dbReference type="NCBI Taxonomy" id="370622"/>
    <lineage>
        <taxon>Bacteria</taxon>
        <taxon>Pseudomonadati</taxon>
        <taxon>Pseudomonadota</taxon>
        <taxon>Alphaproteobacteria</taxon>
        <taxon>Hyphomicrobiales</taxon>
        <taxon>Aurantimonadaceae</taxon>
        <taxon>Aureimonas</taxon>
    </lineage>
</organism>
<dbReference type="EMBL" id="JRFJ01000004">
    <property type="protein sequence ID" value="KHJ53849.1"/>
    <property type="molecule type" value="Genomic_DNA"/>
</dbReference>
<dbReference type="Proteomes" id="UP000030826">
    <property type="component" value="Unassembled WGS sequence"/>
</dbReference>
<comment type="caution">
    <text evidence="1">The sequence shown here is derived from an EMBL/GenBank/DDBJ whole genome shotgun (WGS) entry which is preliminary data.</text>
</comment>
<proteinExistence type="predicted"/>
<protein>
    <submittedName>
        <fullName evidence="1">Uncharacterized protein</fullName>
    </submittedName>
</protein>
<dbReference type="AlphaFoldDB" id="A0A0B1Q0F9"/>
<gene>
    <name evidence="1" type="ORF">LA66_14700</name>
</gene>
<evidence type="ECO:0000313" key="1">
    <source>
        <dbReference type="EMBL" id="KHJ53849.1"/>
    </source>
</evidence>
<evidence type="ECO:0000313" key="2">
    <source>
        <dbReference type="Proteomes" id="UP000030826"/>
    </source>
</evidence>
<name>A0A0B1Q0F9_9HYPH</name>